<feature type="transmembrane region" description="Helical" evidence="1">
    <location>
        <begin position="6"/>
        <end position="25"/>
    </location>
</feature>
<evidence type="ECO:0000313" key="2">
    <source>
        <dbReference type="EMBL" id="SBS94341.1"/>
    </source>
</evidence>
<dbReference type="AlphaFoldDB" id="A0A1A8WN59"/>
<dbReference type="Pfam" id="PF05795">
    <property type="entry name" value="Plasmodium_Vir"/>
    <property type="match status" value="1"/>
</dbReference>
<name>A0A1A8WN59_PLAOA</name>
<accession>A0A1A8WN59</accession>
<gene>
    <name evidence="2" type="ORF">POVCU2_0087440</name>
</gene>
<protein>
    <submittedName>
        <fullName evidence="2">PIR Superfamily Protein</fullName>
    </submittedName>
</protein>
<sequence>MHLRNNLYVDYFLLVYVQVFFLNYLTLTSRYKYFDDYYRYYGNENKCEELKKEFQKYLQIYDFCWSLAGNLDNFNKLKSDGLFDNDHCLYLNCWINYRLIEMGFNMRDTESARIFGKIMSYFISYKVIYNLKCTYIFHVIDGKDYNKMSKLYNYIMYYKIIVYYDNEKDDYECNTKNFQYIKDGNSAYNDIKSD</sequence>
<evidence type="ECO:0000313" key="3">
    <source>
        <dbReference type="Proteomes" id="UP000078560"/>
    </source>
</evidence>
<dbReference type="Proteomes" id="UP000078560">
    <property type="component" value="Unassembled WGS sequence"/>
</dbReference>
<keyword evidence="1" id="KW-0472">Membrane</keyword>
<dbReference type="InterPro" id="IPR008780">
    <property type="entry name" value="Plasmodium_Vir"/>
</dbReference>
<organism evidence="2 3">
    <name type="scientific">Plasmodium ovale curtisi</name>
    <dbReference type="NCBI Taxonomy" id="864141"/>
    <lineage>
        <taxon>Eukaryota</taxon>
        <taxon>Sar</taxon>
        <taxon>Alveolata</taxon>
        <taxon>Apicomplexa</taxon>
        <taxon>Aconoidasida</taxon>
        <taxon>Haemosporida</taxon>
        <taxon>Plasmodiidae</taxon>
        <taxon>Plasmodium</taxon>
        <taxon>Plasmodium (Plasmodium)</taxon>
    </lineage>
</organism>
<keyword evidence="1" id="KW-0812">Transmembrane</keyword>
<reference evidence="3" key="1">
    <citation type="submission" date="2016-05" db="EMBL/GenBank/DDBJ databases">
        <authorList>
            <person name="Naeem Raeece"/>
        </authorList>
    </citation>
    <scope>NUCLEOTIDE SEQUENCE [LARGE SCALE GENOMIC DNA]</scope>
</reference>
<evidence type="ECO:0000256" key="1">
    <source>
        <dbReference type="SAM" id="Phobius"/>
    </source>
</evidence>
<keyword evidence="1" id="KW-1133">Transmembrane helix</keyword>
<proteinExistence type="predicted"/>
<dbReference type="EMBL" id="FLQU01001749">
    <property type="protein sequence ID" value="SBS94341.1"/>
    <property type="molecule type" value="Genomic_DNA"/>
</dbReference>